<dbReference type="InterPro" id="IPR036737">
    <property type="entry name" value="OmpA-like_sf"/>
</dbReference>
<dbReference type="Proteomes" id="UP000255066">
    <property type="component" value="Unassembled WGS sequence"/>
</dbReference>
<protein>
    <submittedName>
        <fullName evidence="5">LphA (DotK)</fullName>
    </submittedName>
</protein>
<reference evidence="5 7" key="2">
    <citation type="submission" date="2018-06" db="EMBL/GenBank/DDBJ databases">
        <authorList>
            <consortium name="Pathogen Informatics"/>
            <person name="Doyle S."/>
        </authorList>
    </citation>
    <scope>NUCLEOTIDE SEQUENCE [LARGE SCALE GENOMIC DNA]</scope>
    <source>
        <strain evidence="5 7">NCTC12437</strain>
    </source>
</reference>
<dbReference type="RefSeq" id="WP_058524712.1">
    <property type="nucleotide sequence ID" value="NZ_CAAAHV010000004.1"/>
</dbReference>
<accession>A0A378I8W1</accession>
<evidence type="ECO:0000313" key="7">
    <source>
        <dbReference type="Proteomes" id="UP000255066"/>
    </source>
</evidence>
<dbReference type="GO" id="GO:0016020">
    <property type="term" value="C:membrane"/>
    <property type="evidence" value="ECO:0007669"/>
    <property type="project" value="UniProtKB-UniRule"/>
</dbReference>
<evidence type="ECO:0000313" key="4">
    <source>
        <dbReference type="EMBL" id="KTC68120.1"/>
    </source>
</evidence>
<dbReference type="InterPro" id="IPR006665">
    <property type="entry name" value="OmpA-like"/>
</dbReference>
<evidence type="ECO:0000313" key="5">
    <source>
        <dbReference type="EMBL" id="STX31170.1"/>
    </source>
</evidence>
<dbReference type="PROSITE" id="PS51123">
    <property type="entry name" value="OMPA_2"/>
    <property type="match status" value="1"/>
</dbReference>
<keyword evidence="2" id="KW-0732">Signal</keyword>
<reference evidence="4 6" key="1">
    <citation type="submission" date="2015-11" db="EMBL/GenBank/DDBJ databases">
        <title>Genomic analysis of 38 Legionella species identifies large and diverse effector repertoires.</title>
        <authorList>
            <person name="Burstein D."/>
            <person name="Amaro F."/>
            <person name="Zusman T."/>
            <person name="Lifshitz Z."/>
            <person name="Cohen O."/>
            <person name="Gilbert J.A."/>
            <person name="Pupko T."/>
            <person name="Shuman H.A."/>
            <person name="Segal G."/>
        </authorList>
    </citation>
    <scope>NUCLEOTIDE SEQUENCE [LARGE SCALE GENOMIC DNA]</scope>
    <source>
        <strain evidence="4 6">CDC#1407-AL-14</strain>
    </source>
</reference>
<sequence length="190" mass="20767">MRRTFSDLIRSIALPASLLASVALLGCNKGGSYPIDDEGIKLPGKVQNGSDSAVMTMQSKFKNIGVKVVTIGSDYLISIPSAALFADQSPRLTWQSYAVLNEVARFMKLFRKVSVTVTAYSNKYLSCKREQALTLTRARSVADYLWSQCIDSRFVFVEGAGSDKPIVGITQGGDQSPNSRIEITFREAIV</sequence>
<dbReference type="STRING" id="28083.Lbir_2722"/>
<dbReference type="Pfam" id="PF00691">
    <property type="entry name" value="OmpA"/>
    <property type="match status" value="1"/>
</dbReference>
<dbReference type="Gene3D" id="3.30.1330.60">
    <property type="entry name" value="OmpA-like domain"/>
    <property type="match status" value="1"/>
</dbReference>
<feature type="signal peptide" evidence="2">
    <location>
        <begin position="1"/>
        <end position="25"/>
    </location>
</feature>
<keyword evidence="6" id="KW-1185">Reference proteome</keyword>
<dbReference type="PROSITE" id="PS51257">
    <property type="entry name" value="PROKAR_LIPOPROTEIN"/>
    <property type="match status" value="1"/>
</dbReference>
<evidence type="ECO:0000256" key="1">
    <source>
        <dbReference type="PROSITE-ProRule" id="PRU00473"/>
    </source>
</evidence>
<dbReference type="SUPFAM" id="SSF103088">
    <property type="entry name" value="OmpA-like"/>
    <property type="match status" value="1"/>
</dbReference>
<evidence type="ECO:0000256" key="2">
    <source>
        <dbReference type="SAM" id="SignalP"/>
    </source>
</evidence>
<dbReference type="OrthoDB" id="9782229at2"/>
<dbReference type="AlphaFoldDB" id="A0A378I8W1"/>
<dbReference type="EMBL" id="LNXT01000048">
    <property type="protein sequence ID" value="KTC68120.1"/>
    <property type="molecule type" value="Genomic_DNA"/>
</dbReference>
<dbReference type="Proteomes" id="UP000054735">
    <property type="component" value="Unassembled WGS sequence"/>
</dbReference>
<feature type="domain" description="OmpA-like" evidence="3">
    <location>
        <begin position="72"/>
        <end position="189"/>
    </location>
</feature>
<dbReference type="EMBL" id="UGNW01000001">
    <property type="protein sequence ID" value="STX31170.1"/>
    <property type="molecule type" value="Genomic_DNA"/>
</dbReference>
<organism evidence="5 7">
    <name type="scientific">Legionella birminghamensis</name>
    <dbReference type="NCBI Taxonomy" id="28083"/>
    <lineage>
        <taxon>Bacteria</taxon>
        <taxon>Pseudomonadati</taxon>
        <taxon>Pseudomonadota</taxon>
        <taxon>Gammaproteobacteria</taxon>
        <taxon>Legionellales</taxon>
        <taxon>Legionellaceae</taxon>
        <taxon>Legionella</taxon>
    </lineage>
</organism>
<dbReference type="NCBIfam" id="NF038223">
    <property type="entry name" value="IcmN_DotK_IVB"/>
    <property type="match status" value="1"/>
</dbReference>
<evidence type="ECO:0000259" key="3">
    <source>
        <dbReference type="PROSITE" id="PS51123"/>
    </source>
</evidence>
<name>A0A378I8W1_9GAMM</name>
<evidence type="ECO:0000313" key="6">
    <source>
        <dbReference type="Proteomes" id="UP000054735"/>
    </source>
</evidence>
<gene>
    <name evidence="5" type="primary">lphA</name>
    <name evidence="4" type="ORF">Lbir_2722</name>
    <name evidence="5" type="ORF">NCTC12437_00940</name>
</gene>
<proteinExistence type="predicted"/>
<feature type="chain" id="PRO_5016962208" evidence="2">
    <location>
        <begin position="26"/>
        <end position="190"/>
    </location>
</feature>
<keyword evidence="1" id="KW-0472">Membrane</keyword>